<dbReference type="EMBL" id="CP107551">
    <property type="protein sequence ID" value="UYP18771.1"/>
    <property type="molecule type" value="Genomic_DNA"/>
</dbReference>
<organism evidence="1 2">
    <name type="scientific">Rhodococcus sacchari</name>
    <dbReference type="NCBI Taxonomy" id="2962047"/>
    <lineage>
        <taxon>Bacteria</taxon>
        <taxon>Bacillati</taxon>
        <taxon>Actinomycetota</taxon>
        <taxon>Actinomycetes</taxon>
        <taxon>Mycobacteriales</taxon>
        <taxon>Nocardiaceae</taxon>
        <taxon>Rhodococcus</taxon>
    </lineage>
</organism>
<sequence length="249" mass="27581">MNVQLIPDRFLAVWTALGGDEFPFPLRYRTSARWEDEHLANMEAAERWRRETPDPALDHAIRTLLTGEVALEVHGRSADPAAEVSMRAAVHADRAVLADQEPPAGAIRLTSVAPGLLADAILDRLPPVPPGREPARTAPRREVFEPSDPTAVRRDPSGTTAEALRHLLRRDRSVTGCLRVLRHTPSGYLPSADIGWFDVVGDGRYLYLPGPDVRILPGTVDVFRRELSGRIERVRRSPQPPPVGALRPY</sequence>
<accession>A0ACD4DFF9</accession>
<evidence type="ECO:0000313" key="1">
    <source>
        <dbReference type="EMBL" id="UYP18771.1"/>
    </source>
</evidence>
<keyword evidence="2" id="KW-1185">Reference proteome</keyword>
<reference evidence="1" key="1">
    <citation type="submission" date="2022-10" db="EMBL/GenBank/DDBJ databases">
        <title>Rhodococcus ferula Z13 complete genome.</title>
        <authorList>
            <person name="Long X."/>
            <person name="Zang M."/>
        </authorList>
    </citation>
    <scope>NUCLEOTIDE SEQUENCE</scope>
    <source>
        <strain evidence="1">Z13</strain>
    </source>
</reference>
<protein>
    <submittedName>
        <fullName evidence="1">ESX secretion-associated protein EspG</fullName>
    </submittedName>
</protein>
<evidence type="ECO:0000313" key="2">
    <source>
        <dbReference type="Proteomes" id="UP001156484"/>
    </source>
</evidence>
<dbReference type="Proteomes" id="UP001156484">
    <property type="component" value="Chromosome"/>
</dbReference>
<gene>
    <name evidence="1" type="ORF">OED52_19385</name>
</gene>
<name>A0ACD4DFF9_9NOCA</name>
<proteinExistence type="predicted"/>